<accession>A0AAV4B5M6</accession>
<sequence>MVISSLLGTHQAKRSGATKLAANGLYKGEGGLFSKAPSTSSMVSRDTKEGRKAERDKDEVYVGFFSIFEFSLALSGSESSRLESKRNRVIMKQ</sequence>
<dbReference type="Proteomes" id="UP000735302">
    <property type="component" value="Unassembled WGS sequence"/>
</dbReference>
<organism evidence="2 3">
    <name type="scientific">Plakobranchus ocellatus</name>
    <dbReference type="NCBI Taxonomy" id="259542"/>
    <lineage>
        <taxon>Eukaryota</taxon>
        <taxon>Metazoa</taxon>
        <taxon>Spiralia</taxon>
        <taxon>Lophotrochozoa</taxon>
        <taxon>Mollusca</taxon>
        <taxon>Gastropoda</taxon>
        <taxon>Heterobranchia</taxon>
        <taxon>Euthyneura</taxon>
        <taxon>Panpulmonata</taxon>
        <taxon>Sacoglossa</taxon>
        <taxon>Placobranchoidea</taxon>
        <taxon>Plakobranchidae</taxon>
        <taxon>Plakobranchus</taxon>
    </lineage>
</organism>
<feature type="compositionally biased region" description="Basic and acidic residues" evidence="1">
    <location>
        <begin position="45"/>
        <end position="55"/>
    </location>
</feature>
<evidence type="ECO:0000256" key="1">
    <source>
        <dbReference type="SAM" id="MobiDB-lite"/>
    </source>
</evidence>
<dbReference type="EMBL" id="BLXT01004562">
    <property type="protein sequence ID" value="GFO14388.1"/>
    <property type="molecule type" value="Genomic_DNA"/>
</dbReference>
<protein>
    <submittedName>
        <fullName evidence="2">Uncharacterized protein</fullName>
    </submittedName>
</protein>
<name>A0AAV4B5M6_9GAST</name>
<gene>
    <name evidence="2" type="ORF">PoB_004089300</name>
</gene>
<feature type="region of interest" description="Disordered" evidence="1">
    <location>
        <begin position="36"/>
        <end position="55"/>
    </location>
</feature>
<evidence type="ECO:0000313" key="2">
    <source>
        <dbReference type="EMBL" id="GFO14388.1"/>
    </source>
</evidence>
<reference evidence="2 3" key="1">
    <citation type="journal article" date="2021" name="Elife">
        <title>Chloroplast acquisition without the gene transfer in kleptoplastic sea slugs, Plakobranchus ocellatus.</title>
        <authorList>
            <person name="Maeda T."/>
            <person name="Takahashi S."/>
            <person name="Yoshida T."/>
            <person name="Shimamura S."/>
            <person name="Takaki Y."/>
            <person name="Nagai Y."/>
            <person name="Toyoda A."/>
            <person name="Suzuki Y."/>
            <person name="Arimoto A."/>
            <person name="Ishii H."/>
            <person name="Satoh N."/>
            <person name="Nishiyama T."/>
            <person name="Hasebe M."/>
            <person name="Maruyama T."/>
            <person name="Minagawa J."/>
            <person name="Obokata J."/>
            <person name="Shigenobu S."/>
        </authorList>
    </citation>
    <scope>NUCLEOTIDE SEQUENCE [LARGE SCALE GENOMIC DNA]</scope>
</reference>
<comment type="caution">
    <text evidence="2">The sequence shown here is derived from an EMBL/GenBank/DDBJ whole genome shotgun (WGS) entry which is preliminary data.</text>
</comment>
<proteinExistence type="predicted"/>
<keyword evidence="3" id="KW-1185">Reference proteome</keyword>
<evidence type="ECO:0000313" key="3">
    <source>
        <dbReference type="Proteomes" id="UP000735302"/>
    </source>
</evidence>
<dbReference type="AlphaFoldDB" id="A0AAV4B5M6"/>